<keyword evidence="3" id="KW-1185">Reference proteome</keyword>
<sequence>IVERRERERRELASPWTTDRGETTQGFSHFSIAPEAKRRATSPDTKCASLTELARLSAGADRAVVAVMAVLTAEAAEDRRETCLAARR</sequence>
<proteinExistence type="predicted"/>
<reference evidence="3" key="1">
    <citation type="submission" date="2022-10" db="EMBL/GenBank/DDBJ databases">
        <title>Genome assembly of Pristionchus species.</title>
        <authorList>
            <person name="Yoshida K."/>
            <person name="Sommer R.J."/>
        </authorList>
    </citation>
    <scope>NUCLEOTIDE SEQUENCE [LARGE SCALE GENOMIC DNA]</scope>
    <source>
        <strain evidence="3">RS5460</strain>
    </source>
</reference>
<feature type="compositionally biased region" description="Basic and acidic residues" evidence="1">
    <location>
        <begin position="1"/>
        <end position="12"/>
    </location>
</feature>
<dbReference type="Proteomes" id="UP001328107">
    <property type="component" value="Unassembled WGS sequence"/>
</dbReference>
<dbReference type="AlphaFoldDB" id="A0AAN5CRX1"/>
<feature type="non-terminal residue" evidence="2">
    <location>
        <position position="1"/>
    </location>
</feature>
<name>A0AAN5CRX1_9BILA</name>
<organism evidence="2 3">
    <name type="scientific">Pristionchus mayeri</name>
    <dbReference type="NCBI Taxonomy" id="1317129"/>
    <lineage>
        <taxon>Eukaryota</taxon>
        <taxon>Metazoa</taxon>
        <taxon>Ecdysozoa</taxon>
        <taxon>Nematoda</taxon>
        <taxon>Chromadorea</taxon>
        <taxon>Rhabditida</taxon>
        <taxon>Rhabditina</taxon>
        <taxon>Diplogasteromorpha</taxon>
        <taxon>Diplogasteroidea</taxon>
        <taxon>Neodiplogasteridae</taxon>
        <taxon>Pristionchus</taxon>
    </lineage>
</organism>
<feature type="non-terminal residue" evidence="2">
    <location>
        <position position="88"/>
    </location>
</feature>
<evidence type="ECO:0000313" key="3">
    <source>
        <dbReference type="Proteomes" id="UP001328107"/>
    </source>
</evidence>
<evidence type="ECO:0000313" key="2">
    <source>
        <dbReference type="EMBL" id="GMR49508.1"/>
    </source>
</evidence>
<dbReference type="EMBL" id="BTRK01000004">
    <property type="protein sequence ID" value="GMR49508.1"/>
    <property type="molecule type" value="Genomic_DNA"/>
</dbReference>
<feature type="region of interest" description="Disordered" evidence="1">
    <location>
        <begin position="1"/>
        <end position="45"/>
    </location>
</feature>
<accession>A0AAN5CRX1</accession>
<evidence type="ECO:0000256" key="1">
    <source>
        <dbReference type="SAM" id="MobiDB-lite"/>
    </source>
</evidence>
<gene>
    <name evidence="2" type="ORF">PMAYCL1PPCAC_19703</name>
</gene>
<comment type="caution">
    <text evidence="2">The sequence shown here is derived from an EMBL/GenBank/DDBJ whole genome shotgun (WGS) entry which is preliminary data.</text>
</comment>
<protein>
    <submittedName>
        <fullName evidence="2">Uncharacterized protein</fullName>
    </submittedName>
</protein>